<reference evidence="2" key="1">
    <citation type="submission" date="2016-10" db="EMBL/GenBank/DDBJ databases">
        <authorList>
            <person name="Varghese N."/>
            <person name="Submissions S."/>
        </authorList>
    </citation>
    <scope>NUCLEOTIDE SEQUENCE [LARGE SCALE GENOMIC DNA]</scope>
    <source>
        <strain evidence="2">DSM 11005</strain>
    </source>
</reference>
<gene>
    <name evidence="1" type="ORF">SAMN04487864_104107</name>
</gene>
<dbReference type="AlphaFoldDB" id="A0A1G6K7X0"/>
<organism evidence="1 2">
    <name type="scientific">Succiniclasticum ruminis</name>
    <dbReference type="NCBI Taxonomy" id="40841"/>
    <lineage>
        <taxon>Bacteria</taxon>
        <taxon>Bacillati</taxon>
        <taxon>Bacillota</taxon>
        <taxon>Negativicutes</taxon>
        <taxon>Acidaminococcales</taxon>
        <taxon>Acidaminococcaceae</taxon>
        <taxon>Succiniclasticum</taxon>
    </lineage>
</organism>
<evidence type="ECO:0000313" key="1">
    <source>
        <dbReference type="EMBL" id="SDC26978.1"/>
    </source>
</evidence>
<dbReference type="Proteomes" id="UP000198943">
    <property type="component" value="Unassembled WGS sequence"/>
</dbReference>
<keyword evidence="2" id="KW-1185">Reference proteome</keyword>
<dbReference type="EMBL" id="FMYW01000004">
    <property type="protein sequence ID" value="SDC26978.1"/>
    <property type="molecule type" value="Genomic_DNA"/>
</dbReference>
<evidence type="ECO:0000313" key="2">
    <source>
        <dbReference type="Proteomes" id="UP000198943"/>
    </source>
</evidence>
<protein>
    <submittedName>
        <fullName evidence="1">Uncharacterized protein</fullName>
    </submittedName>
</protein>
<accession>A0A1G6K7X0</accession>
<dbReference type="RefSeq" id="WP_218118166.1">
    <property type="nucleotide sequence ID" value="NZ_FMYW01000004.1"/>
</dbReference>
<name>A0A1G6K7X0_9FIRM</name>
<sequence>MKIKLKVNAEFDIDGTIRPTSIVWEDGRTFAVDRILDVRRAASLKAGGLGMRYTCRICGKVVYLFNDENHRFMEA</sequence>
<proteinExistence type="predicted"/>